<dbReference type="Gene3D" id="3.10.450.50">
    <property type="match status" value="1"/>
</dbReference>
<reference evidence="4" key="1">
    <citation type="journal article" date="2019" name="Int. J. Syst. Evol. Microbiol.">
        <title>The Global Catalogue of Microorganisms (GCM) 10K type strain sequencing project: providing services to taxonomists for standard genome sequencing and annotation.</title>
        <authorList>
            <consortium name="The Broad Institute Genomics Platform"/>
            <consortium name="The Broad Institute Genome Sequencing Center for Infectious Disease"/>
            <person name="Wu L."/>
            <person name="Ma J."/>
        </authorList>
    </citation>
    <scope>NUCLEOTIDE SEQUENCE [LARGE SCALE GENOMIC DNA]</scope>
    <source>
        <strain evidence="4">CCUG 43114</strain>
    </source>
</reference>
<keyword evidence="2" id="KW-1133">Transmembrane helix</keyword>
<keyword evidence="4" id="KW-1185">Reference proteome</keyword>
<accession>A0ABW0GNU6</accession>
<evidence type="ECO:0008006" key="5">
    <source>
        <dbReference type="Google" id="ProtNLM"/>
    </source>
</evidence>
<dbReference type="Proteomes" id="UP001596122">
    <property type="component" value="Unassembled WGS sequence"/>
</dbReference>
<protein>
    <recommendedName>
        <fullName evidence="5">DUF4440 domain-containing protein</fullName>
    </recommendedName>
</protein>
<name>A0ABW0GNU6_9MICO</name>
<comment type="caution">
    <text evidence="3">The sequence shown here is derived from an EMBL/GenBank/DDBJ whole genome shotgun (WGS) entry which is preliminary data.</text>
</comment>
<gene>
    <name evidence="3" type="ORF">ACFPJ6_12640</name>
</gene>
<dbReference type="InterPro" id="IPR032710">
    <property type="entry name" value="NTF2-like_dom_sf"/>
</dbReference>
<evidence type="ECO:0000313" key="3">
    <source>
        <dbReference type="EMBL" id="MFC5381638.1"/>
    </source>
</evidence>
<dbReference type="EMBL" id="JBHSLD010000009">
    <property type="protein sequence ID" value="MFC5381638.1"/>
    <property type="molecule type" value="Genomic_DNA"/>
</dbReference>
<dbReference type="SUPFAM" id="SSF54427">
    <property type="entry name" value="NTF2-like"/>
    <property type="match status" value="1"/>
</dbReference>
<evidence type="ECO:0000256" key="1">
    <source>
        <dbReference type="SAM" id="MobiDB-lite"/>
    </source>
</evidence>
<feature type="compositionally biased region" description="Basic and acidic residues" evidence="1">
    <location>
        <begin position="1"/>
        <end position="13"/>
    </location>
</feature>
<evidence type="ECO:0000256" key="2">
    <source>
        <dbReference type="SAM" id="Phobius"/>
    </source>
</evidence>
<proteinExistence type="predicted"/>
<evidence type="ECO:0000313" key="4">
    <source>
        <dbReference type="Proteomes" id="UP001596122"/>
    </source>
</evidence>
<keyword evidence="2" id="KW-0812">Transmembrane</keyword>
<dbReference type="RefSeq" id="WP_340269585.1">
    <property type="nucleotide sequence ID" value="NZ_JBBEOG010000004.1"/>
</dbReference>
<organism evidence="3 4">
    <name type="scientific">Aquipuribacter nitratireducens</name>
    <dbReference type="NCBI Taxonomy" id="650104"/>
    <lineage>
        <taxon>Bacteria</taxon>
        <taxon>Bacillati</taxon>
        <taxon>Actinomycetota</taxon>
        <taxon>Actinomycetes</taxon>
        <taxon>Micrococcales</taxon>
        <taxon>Intrasporangiaceae</taxon>
        <taxon>Aquipuribacter</taxon>
    </lineage>
</organism>
<feature type="region of interest" description="Disordered" evidence="1">
    <location>
        <begin position="1"/>
        <end position="44"/>
    </location>
</feature>
<feature type="transmembrane region" description="Helical" evidence="2">
    <location>
        <begin position="50"/>
        <end position="69"/>
    </location>
</feature>
<sequence>MTIRRTPDGRDAPRPGSWGRAGREEAALETTLVPGDPAGTGPGERRRLPVAVLAVLAGVVGLVVGSVLASPGVATPETSDPERAAVAALLREWHEAVREGDVDGVRRLAAPDAQVFGGSVGDASTQLQVESWRGSFDSGAQVGRPVVAIVDGSTYLVAQHAQWPGSEDLLVFWVVAGEDGLRVARLGDVTGLDR</sequence>
<keyword evidence="2" id="KW-0472">Membrane</keyword>